<organism evidence="1 2">
    <name type="scientific">Pseudomonas syringae pv. spinaceae</name>
    <dbReference type="NCBI Taxonomy" id="264459"/>
    <lineage>
        <taxon>Bacteria</taxon>
        <taxon>Pseudomonadati</taxon>
        <taxon>Pseudomonadota</taxon>
        <taxon>Gammaproteobacteria</taxon>
        <taxon>Pseudomonadales</taxon>
        <taxon>Pseudomonadaceae</taxon>
        <taxon>Pseudomonas</taxon>
        <taxon>Pseudomonas syringae</taxon>
    </lineage>
</organism>
<evidence type="ECO:0000313" key="1">
    <source>
        <dbReference type="EMBL" id="KPY93144.1"/>
    </source>
</evidence>
<proteinExistence type="predicted"/>
<reference evidence="1 2" key="1">
    <citation type="submission" date="2015-09" db="EMBL/GenBank/DDBJ databases">
        <title>Genome announcement of multiple Pseudomonas syringae strains.</title>
        <authorList>
            <person name="Thakur S."/>
            <person name="Wang P.W."/>
            <person name="Gong Y."/>
            <person name="Weir B.S."/>
            <person name="Guttman D.S."/>
        </authorList>
    </citation>
    <scope>NUCLEOTIDE SEQUENCE [LARGE SCALE GENOMIC DNA]</scope>
    <source>
        <strain evidence="1 2">ICMP16929</strain>
    </source>
</reference>
<protein>
    <submittedName>
        <fullName evidence="1">Uncharacterized protein</fullName>
    </submittedName>
</protein>
<dbReference type="EMBL" id="LJRI01000687">
    <property type="protein sequence ID" value="KPY93144.1"/>
    <property type="molecule type" value="Genomic_DNA"/>
</dbReference>
<dbReference type="AlphaFoldDB" id="A0A0N8T667"/>
<sequence>MVDKSTPTAFGQNPKHRVCRYHLLRPLVSIKSCVRRDHLLQRFQAGFCRLGLFLLKDISERIPDRLRLSICASTLRPSLPISDRV</sequence>
<gene>
    <name evidence="1" type="ORF">ALO94_01001</name>
</gene>
<evidence type="ECO:0000313" key="2">
    <source>
        <dbReference type="Proteomes" id="UP000050384"/>
    </source>
</evidence>
<comment type="caution">
    <text evidence="1">The sequence shown here is derived from an EMBL/GenBank/DDBJ whole genome shotgun (WGS) entry which is preliminary data.</text>
</comment>
<dbReference type="Proteomes" id="UP000050384">
    <property type="component" value="Unassembled WGS sequence"/>
</dbReference>
<accession>A0A0N8T667</accession>
<dbReference type="PATRIC" id="fig|264459.3.peg.1743"/>
<name>A0A0N8T667_PSESX</name>